<dbReference type="PANTHER" id="PTHR34301:SF8">
    <property type="entry name" value="ATPASE DOMAIN-CONTAINING PROTEIN"/>
    <property type="match status" value="1"/>
</dbReference>
<name>A0ABU3RTF9_9MICO</name>
<dbReference type="InterPro" id="IPR041664">
    <property type="entry name" value="AAA_16"/>
</dbReference>
<accession>A0ABU3RTF9</accession>
<keyword evidence="2" id="KW-0067">ATP-binding</keyword>
<sequence>MLPELNPFRPGAGVRPPELVGRQNEIDLVDLMVAKNRARRNDGGLITYGLRGVGKTVLLNELHRNVDRAGWVTVQFEARPGSAGKLVSRQSLARGVAMAGRRMARFRTAVAEVRAAVSTVSSFALTVAGVSLNLGVEPSDHRANSGLMEVDLEEVVADLALPLQKNQSALAIFVDEMQDLDQDLLTALLAVQHKAAQSDWPFFVIGAGLPTLRRTLAEARPYSERFALHEVGALTRASAKKAIVRPAGQLGVAFAEDAVDAIVDEAQGYPFFLQTYGKAVWDLTPDRHIDLEVAGAGIAEGNADLDQKFFPARWDRTTAAERQYLRAIVDVGGSVASTSAVAEHIGVIPSALSPARQSLIEKGIIYAERRGYVGFTVPNMDRFIVRQVQLVD</sequence>
<dbReference type="Gene3D" id="3.40.50.300">
    <property type="entry name" value="P-loop containing nucleotide triphosphate hydrolases"/>
    <property type="match status" value="1"/>
</dbReference>
<protein>
    <submittedName>
        <fullName evidence="2">ATP-binding protein</fullName>
    </submittedName>
</protein>
<dbReference type="RefSeq" id="WP_316000815.1">
    <property type="nucleotide sequence ID" value="NZ_JAWDIU010000001.1"/>
</dbReference>
<dbReference type="Proteomes" id="UP001256673">
    <property type="component" value="Unassembled WGS sequence"/>
</dbReference>
<dbReference type="InterPro" id="IPR027417">
    <property type="entry name" value="P-loop_NTPase"/>
</dbReference>
<evidence type="ECO:0000259" key="1">
    <source>
        <dbReference type="Pfam" id="PF13191"/>
    </source>
</evidence>
<keyword evidence="2" id="KW-0547">Nucleotide-binding</keyword>
<dbReference type="GO" id="GO:0005524">
    <property type="term" value="F:ATP binding"/>
    <property type="evidence" value="ECO:0007669"/>
    <property type="project" value="UniProtKB-KW"/>
</dbReference>
<keyword evidence="3" id="KW-1185">Reference proteome</keyword>
<reference evidence="2 3" key="1">
    <citation type="submission" date="2023-09" db="EMBL/GenBank/DDBJ databases">
        <title>Microbacterium fusihabitans sp. nov., Microbacterium phycihabitans sp. nov., and Microbacterium cervinum sp. nov., isolated from dried seaweeds of beach.</title>
        <authorList>
            <person name="Lee S.D."/>
        </authorList>
    </citation>
    <scope>NUCLEOTIDE SEQUENCE [LARGE SCALE GENOMIC DNA]</scope>
    <source>
        <strain evidence="2 3">KSW2-21</strain>
    </source>
</reference>
<comment type="caution">
    <text evidence="2">The sequence shown here is derived from an EMBL/GenBank/DDBJ whole genome shotgun (WGS) entry which is preliminary data.</text>
</comment>
<dbReference type="SUPFAM" id="SSF52540">
    <property type="entry name" value="P-loop containing nucleoside triphosphate hydrolases"/>
    <property type="match status" value="1"/>
</dbReference>
<organism evidence="2 3">
    <name type="scientific">Microbacterium algihabitans</name>
    <dbReference type="NCBI Taxonomy" id="3075992"/>
    <lineage>
        <taxon>Bacteria</taxon>
        <taxon>Bacillati</taxon>
        <taxon>Actinomycetota</taxon>
        <taxon>Actinomycetes</taxon>
        <taxon>Micrococcales</taxon>
        <taxon>Microbacteriaceae</taxon>
        <taxon>Microbacterium</taxon>
    </lineage>
</organism>
<feature type="domain" description="Orc1-like AAA ATPase" evidence="1">
    <location>
        <begin position="18"/>
        <end position="203"/>
    </location>
</feature>
<gene>
    <name evidence="2" type="ORF">RWH43_04860</name>
</gene>
<proteinExistence type="predicted"/>
<dbReference type="Pfam" id="PF13191">
    <property type="entry name" value="AAA_16"/>
    <property type="match status" value="1"/>
</dbReference>
<evidence type="ECO:0000313" key="3">
    <source>
        <dbReference type="Proteomes" id="UP001256673"/>
    </source>
</evidence>
<evidence type="ECO:0000313" key="2">
    <source>
        <dbReference type="EMBL" id="MDU0326084.1"/>
    </source>
</evidence>
<dbReference type="PANTHER" id="PTHR34301">
    <property type="entry name" value="DNA-BINDING PROTEIN-RELATED"/>
    <property type="match status" value="1"/>
</dbReference>
<dbReference type="EMBL" id="JAWDIU010000001">
    <property type="protein sequence ID" value="MDU0326084.1"/>
    <property type="molecule type" value="Genomic_DNA"/>
</dbReference>